<keyword evidence="4 8" id="KW-0479">Metal-binding</keyword>
<dbReference type="Proteomes" id="UP000199045">
    <property type="component" value="Unassembled WGS sequence"/>
</dbReference>
<dbReference type="STRING" id="104663.SAMN04488121_105247"/>
<dbReference type="InterPro" id="IPR036866">
    <property type="entry name" value="RibonucZ/Hydroxyglut_hydro"/>
</dbReference>
<feature type="binding site" evidence="8">
    <location>
        <position position="211"/>
    </location>
    <ligand>
        <name>Zn(2+)</name>
        <dbReference type="ChEBI" id="CHEBI:29105"/>
        <label>1</label>
        <note>catalytic</note>
    </ligand>
</feature>
<dbReference type="PANTHER" id="PTHR46018">
    <property type="entry name" value="ZINC PHOSPHODIESTERASE ELAC PROTEIN 1"/>
    <property type="match status" value="1"/>
</dbReference>
<name>A0A1G7VUI2_CHIFI</name>
<dbReference type="Gene3D" id="3.60.15.10">
    <property type="entry name" value="Ribonuclease Z/Hydroxyacylglutathione hydrolase-like"/>
    <property type="match status" value="1"/>
</dbReference>
<keyword evidence="2 8" id="KW-0819">tRNA processing</keyword>
<feature type="binding site" evidence="8">
    <location>
        <position position="269"/>
    </location>
    <ligand>
        <name>Zn(2+)</name>
        <dbReference type="ChEBI" id="CHEBI:29105"/>
        <label>2</label>
        <note>catalytic</note>
    </ligand>
</feature>
<dbReference type="OrthoDB" id="9800940at2"/>
<proteinExistence type="inferred from homology"/>
<accession>A0A1G7VUI2</accession>
<evidence type="ECO:0000256" key="3">
    <source>
        <dbReference type="ARBA" id="ARBA00022722"/>
    </source>
</evidence>
<feature type="binding site" evidence="8">
    <location>
        <position position="66"/>
    </location>
    <ligand>
        <name>Zn(2+)</name>
        <dbReference type="ChEBI" id="CHEBI:29105"/>
        <label>2</label>
        <note>catalytic</note>
    </ligand>
</feature>
<dbReference type="GO" id="GO:0042781">
    <property type="term" value="F:3'-tRNA processing endoribonuclease activity"/>
    <property type="evidence" value="ECO:0007669"/>
    <property type="project" value="UniProtKB-UniRule"/>
</dbReference>
<comment type="similarity">
    <text evidence="8">Belongs to the RNase Z family.</text>
</comment>
<feature type="binding site" evidence="8">
    <location>
        <position position="141"/>
    </location>
    <ligand>
        <name>Zn(2+)</name>
        <dbReference type="ChEBI" id="CHEBI:29105"/>
        <label>1</label>
        <note>catalytic</note>
    </ligand>
</feature>
<gene>
    <name evidence="8" type="primary">rnz</name>
    <name evidence="9" type="ORF">SAMN04488121_105247</name>
</gene>
<evidence type="ECO:0000256" key="6">
    <source>
        <dbReference type="ARBA" id="ARBA00022801"/>
    </source>
</evidence>
<dbReference type="NCBIfam" id="NF000801">
    <property type="entry name" value="PRK00055.1-3"/>
    <property type="match status" value="1"/>
</dbReference>
<evidence type="ECO:0000256" key="5">
    <source>
        <dbReference type="ARBA" id="ARBA00022759"/>
    </source>
</evidence>
<keyword evidence="6 8" id="KW-0378">Hydrolase</keyword>
<keyword evidence="3 8" id="KW-0540">Nuclease</keyword>
<reference evidence="9 10" key="1">
    <citation type="submission" date="2016-10" db="EMBL/GenBank/DDBJ databases">
        <authorList>
            <person name="de Groot N.N."/>
        </authorList>
    </citation>
    <scope>NUCLEOTIDE SEQUENCE [LARGE SCALE GENOMIC DNA]</scope>
    <source>
        <strain evidence="9 10">DSM 527</strain>
    </source>
</reference>
<sequence>MFAVTILGNNSALPTLERHPTAQIITCNDQLILVDCGEGTQLQFARYKIKSSRLRYIFISHLHGDHYFGLIGLLNSLSLLGRKEPLTIFAPPELEAIIQLQMQCSGSIFQFELQFVPLLEENQGHILSDKDLHVSFFPTMHRIPCYGFIFEMQKRKRKLLPEQAKVYEIPAAFYSKLQEGADYQRKDGFIVKNDWVTLPPPKEKKYVFYADTAYSEELVRFAHNADLVYHETTYLHALAERAAERFHSTTVQAATLALKAHAHRLIVGHFSSKYTDLKCFEEECREVFPNSDVAVEGATYII</sequence>
<keyword evidence="5 8" id="KW-0255">Endonuclease</keyword>
<feature type="active site" description="Proton acceptor" evidence="8">
    <location>
        <position position="65"/>
    </location>
</feature>
<dbReference type="EC" id="3.1.26.11" evidence="8"/>
<evidence type="ECO:0000256" key="8">
    <source>
        <dbReference type="HAMAP-Rule" id="MF_01818"/>
    </source>
</evidence>
<comment type="subunit">
    <text evidence="1 8">Homodimer.</text>
</comment>
<protein>
    <recommendedName>
        <fullName evidence="8">Ribonuclease Z</fullName>
        <shortName evidence="8">RNase Z</shortName>
        <ecNumber evidence="8">3.1.26.11</ecNumber>
    </recommendedName>
    <alternativeName>
        <fullName evidence="8">tRNA 3 endonuclease</fullName>
    </alternativeName>
    <alternativeName>
        <fullName evidence="8">tRNase Z</fullName>
    </alternativeName>
</protein>
<dbReference type="Pfam" id="PF23023">
    <property type="entry name" value="Anti-Pycsar_Apyc1"/>
    <property type="match status" value="1"/>
</dbReference>
<feature type="binding site" evidence="8">
    <location>
        <position position="63"/>
    </location>
    <ligand>
        <name>Zn(2+)</name>
        <dbReference type="ChEBI" id="CHEBI:29105"/>
        <label>1</label>
        <note>catalytic</note>
    </ligand>
</feature>
<evidence type="ECO:0000256" key="4">
    <source>
        <dbReference type="ARBA" id="ARBA00022723"/>
    </source>
</evidence>
<evidence type="ECO:0000256" key="7">
    <source>
        <dbReference type="ARBA" id="ARBA00022833"/>
    </source>
</evidence>
<feature type="binding site" evidence="8">
    <location>
        <position position="65"/>
    </location>
    <ligand>
        <name>Zn(2+)</name>
        <dbReference type="ChEBI" id="CHEBI:29105"/>
        <label>2</label>
        <note>catalytic</note>
    </ligand>
</feature>
<comment type="catalytic activity">
    <reaction evidence="8">
        <text>Endonucleolytic cleavage of RNA, removing extra 3' nucleotides from tRNA precursor, generating 3' termini of tRNAs. A 3'-hydroxy group is left at the tRNA terminus and a 5'-phosphoryl group is left at the trailer molecule.</text>
        <dbReference type="EC" id="3.1.26.11"/>
    </reaction>
</comment>
<dbReference type="GO" id="GO:0008270">
    <property type="term" value="F:zinc ion binding"/>
    <property type="evidence" value="ECO:0007669"/>
    <property type="project" value="UniProtKB-UniRule"/>
</dbReference>
<organism evidence="9 10">
    <name type="scientific">Chitinophaga filiformis</name>
    <name type="common">Myxococcus filiformis</name>
    <name type="synonym">Flexibacter filiformis</name>
    <dbReference type="NCBI Taxonomy" id="104663"/>
    <lineage>
        <taxon>Bacteria</taxon>
        <taxon>Pseudomonadati</taxon>
        <taxon>Bacteroidota</taxon>
        <taxon>Chitinophagia</taxon>
        <taxon>Chitinophagales</taxon>
        <taxon>Chitinophagaceae</taxon>
        <taxon>Chitinophaga</taxon>
    </lineage>
</organism>
<dbReference type="AlphaFoldDB" id="A0A1G7VUI2"/>
<dbReference type="SUPFAM" id="SSF56281">
    <property type="entry name" value="Metallo-hydrolase/oxidoreductase"/>
    <property type="match status" value="1"/>
</dbReference>
<feature type="binding site" evidence="8">
    <location>
        <position position="211"/>
    </location>
    <ligand>
        <name>Zn(2+)</name>
        <dbReference type="ChEBI" id="CHEBI:29105"/>
        <label>2</label>
        <note>catalytic</note>
    </ligand>
</feature>
<dbReference type="CDD" id="cd07717">
    <property type="entry name" value="RNaseZ_ZiPD-like_MBL-fold"/>
    <property type="match status" value="1"/>
</dbReference>
<dbReference type="EMBL" id="FNBN01000005">
    <property type="protein sequence ID" value="SDG62550.1"/>
    <property type="molecule type" value="Genomic_DNA"/>
</dbReference>
<comment type="cofactor">
    <cofactor evidence="8">
        <name>Zn(2+)</name>
        <dbReference type="ChEBI" id="CHEBI:29105"/>
    </cofactor>
    <text evidence="8">Binds 2 Zn(2+) ions.</text>
</comment>
<dbReference type="HAMAP" id="MF_01818">
    <property type="entry name" value="RNase_Z_BN"/>
    <property type="match status" value="1"/>
</dbReference>
<evidence type="ECO:0000313" key="10">
    <source>
        <dbReference type="Proteomes" id="UP000199045"/>
    </source>
</evidence>
<feature type="binding site" evidence="8">
    <location>
        <position position="61"/>
    </location>
    <ligand>
        <name>Zn(2+)</name>
        <dbReference type="ChEBI" id="CHEBI:29105"/>
        <label>1</label>
        <note>catalytic</note>
    </ligand>
</feature>
<evidence type="ECO:0000256" key="2">
    <source>
        <dbReference type="ARBA" id="ARBA00022694"/>
    </source>
</evidence>
<dbReference type="InterPro" id="IPR013471">
    <property type="entry name" value="RNase_Z/BN"/>
</dbReference>
<comment type="function">
    <text evidence="8">Zinc phosphodiesterase, which displays some tRNA 3'-processing endonuclease activity. Probably involved in tRNA maturation, by removing a 3'-trailer from precursor tRNA.</text>
</comment>
<keyword evidence="7 8" id="KW-0862">Zinc</keyword>
<evidence type="ECO:0000256" key="1">
    <source>
        <dbReference type="ARBA" id="ARBA00011738"/>
    </source>
</evidence>
<dbReference type="RefSeq" id="WP_089834899.1">
    <property type="nucleotide sequence ID" value="NZ_FNBN01000005.1"/>
</dbReference>
<dbReference type="PANTHER" id="PTHR46018:SF2">
    <property type="entry name" value="ZINC PHOSPHODIESTERASE ELAC PROTEIN 1"/>
    <property type="match status" value="1"/>
</dbReference>
<evidence type="ECO:0000313" key="9">
    <source>
        <dbReference type="EMBL" id="SDG62550.1"/>
    </source>
</evidence>